<accession>A0A6J4MJU1</accession>
<evidence type="ECO:0000256" key="1">
    <source>
        <dbReference type="SAM" id="MobiDB-lite"/>
    </source>
</evidence>
<reference evidence="2" key="1">
    <citation type="submission" date="2020-02" db="EMBL/GenBank/DDBJ databases">
        <authorList>
            <person name="Meier V. D."/>
        </authorList>
    </citation>
    <scope>NUCLEOTIDE SEQUENCE</scope>
    <source>
        <strain evidence="2">AVDCRST_MAG29</strain>
    </source>
</reference>
<gene>
    <name evidence="2" type="ORF">AVDCRST_MAG29-2677</name>
</gene>
<feature type="non-terminal residue" evidence="2">
    <location>
        <position position="81"/>
    </location>
</feature>
<sequence>DGPTFGGRGHAARRRLSRGRGARVSGGSVAGAGRHHDPRCRRPFASGRACGRRGLPVRQVLARPVVRRDPQAAAAALTSGV</sequence>
<feature type="compositionally biased region" description="Basic residues" evidence="1">
    <location>
        <begin position="10"/>
        <end position="21"/>
    </location>
</feature>
<feature type="non-terminal residue" evidence="2">
    <location>
        <position position="1"/>
    </location>
</feature>
<dbReference type="EMBL" id="CADCUG010000152">
    <property type="protein sequence ID" value="CAA9357354.1"/>
    <property type="molecule type" value="Genomic_DNA"/>
</dbReference>
<evidence type="ECO:0000313" key="2">
    <source>
        <dbReference type="EMBL" id="CAA9357354.1"/>
    </source>
</evidence>
<dbReference type="AlphaFoldDB" id="A0A6J4MJU1"/>
<organism evidence="2">
    <name type="scientific">uncultured Nocardioidaceae bacterium</name>
    <dbReference type="NCBI Taxonomy" id="253824"/>
    <lineage>
        <taxon>Bacteria</taxon>
        <taxon>Bacillati</taxon>
        <taxon>Actinomycetota</taxon>
        <taxon>Actinomycetes</taxon>
        <taxon>Propionibacteriales</taxon>
        <taxon>Nocardioidaceae</taxon>
        <taxon>environmental samples</taxon>
    </lineage>
</organism>
<proteinExistence type="predicted"/>
<name>A0A6J4MJU1_9ACTN</name>
<feature type="region of interest" description="Disordered" evidence="1">
    <location>
        <begin position="1"/>
        <end position="49"/>
    </location>
</feature>
<protein>
    <submittedName>
        <fullName evidence="2">Uncharacterized protein</fullName>
    </submittedName>
</protein>